<reference evidence="2" key="1">
    <citation type="journal article" date="2018" name="DNA Res.">
        <title>Multiple hybrid de novo genome assembly of finger millet, an orphan allotetraploid crop.</title>
        <authorList>
            <person name="Hatakeyama M."/>
            <person name="Aluri S."/>
            <person name="Balachadran M.T."/>
            <person name="Sivarajan S.R."/>
            <person name="Patrignani A."/>
            <person name="Gruter S."/>
            <person name="Poveda L."/>
            <person name="Shimizu-Inatsugi R."/>
            <person name="Baeten J."/>
            <person name="Francoijs K.J."/>
            <person name="Nataraja K.N."/>
            <person name="Reddy Y.A.N."/>
            <person name="Phadnis S."/>
            <person name="Ravikumar R.L."/>
            <person name="Schlapbach R."/>
            <person name="Sreeman S.M."/>
            <person name="Shimizu K.K."/>
        </authorList>
    </citation>
    <scope>NUCLEOTIDE SEQUENCE</scope>
</reference>
<comment type="caution">
    <text evidence="2">The sequence shown here is derived from an EMBL/GenBank/DDBJ whole genome shotgun (WGS) entry which is preliminary data.</text>
</comment>
<gene>
    <name evidence="2" type="primary">ga16574</name>
    <name evidence="2" type="ORF">PR202_ga16574</name>
</gene>
<evidence type="ECO:0000313" key="2">
    <source>
        <dbReference type="EMBL" id="GJM99476.1"/>
    </source>
</evidence>
<dbReference type="Proteomes" id="UP001054889">
    <property type="component" value="Unassembled WGS sequence"/>
</dbReference>
<proteinExistence type="predicted"/>
<name>A0AAV5CLZ6_ELECO</name>
<protein>
    <submittedName>
        <fullName evidence="2">Uncharacterized protein</fullName>
    </submittedName>
</protein>
<dbReference type="EMBL" id="BQKI01000007">
    <property type="protein sequence ID" value="GJM99476.1"/>
    <property type="molecule type" value="Genomic_DNA"/>
</dbReference>
<evidence type="ECO:0000313" key="3">
    <source>
        <dbReference type="Proteomes" id="UP001054889"/>
    </source>
</evidence>
<accession>A0AAV5CLZ6</accession>
<keyword evidence="3" id="KW-1185">Reference proteome</keyword>
<feature type="region of interest" description="Disordered" evidence="1">
    <location>
        <begin position="1"/>
        <end position="36"/>
    </location>
</feature>
<evidence type="ECO:0000256" key="1">
    <source>
        <dbReference type="SAM" id="MobiDB-lite"/>
    </source>
</evidence>
<organism evidence="2 3">
    <name type="scientific">Eleusine coracana subsp. coracana</name>
    <dbReference type="NCBI Taxonomy" id="191504"/>
    <lineage>
        <taxon>Eukaryota</taxon>
        <taxon>Viridiplantae</taxon>
        <taxon>Streptophyta</taxon>
        <taxon>Embryophyta</taxon>
        <taxon>Tracheophyta</taxon>
        <taxon>Spermatophyta</taxon>
        <taxon>Magnoliopsida</taxon>
        <taxon>Liliopsida</taxon>
        <taxon>Poales</taxon>
        <taxon>Poaceae</taxon>
        <taxon>PACMAD clade</taxon>
        <taxon>Chloridoideae</taxon>
        <taxon>Cynodonteae</taxon>
        <taxon>Eleusininae</taxon>
        <taxon>Eleusine</taxon>
    </lineage>
</organism>
<reference evidence="2" key="2">
    <citation type="submission" date="2021-12" db="EMBL/GenBank/DDBJ databases">
        <title>Resequencing data analysis of finger millet.</title>
        <authorList>
            <person name="Hatakeyama M."/>
            <person name="Aluri S."/>
            <person name="Balachadran M.T."/>
            <person name="Sivarajan S.R."/>
            <person name="Poveda L."/>
            <person name="Shimizu-Inatsugi R."/>
            <person name="Schlapbach R."/>
            <person name="Sreeman S.M."/>
            <person name="Shimizu K.K."/>
        </authorList>
    </citation>
    <scope>NUCLEOTIDE SEQUENCE</scope>
</reference>
<sequence length="74" mass="8088">MVRRSGKLELQSWNNNTSRKGDVLDETPPTECSGGVLGVQQVPRRFQAGERRGVSSGRFKVGCADKGSAAVRRR</sequence>
<dbReference type="AlphaFoldDB" id="A0AAV5CLZ6"/>